<keyword evidence="7" id="KW-0408">Iron</keyword>
<protein>
    <submittedName>
        <fullName evidence="11">Uncharacterized protein</fullName>
    </submittedName>
</protein>
<dbReference type="GO" id="GO:0033749">
    <property type="term" value="F:histone H4R3 demethylase activity"/>
    <property type="evidence" value="ECO:0007669"/>
    <property type="project" value="TreeGrafter"/>
</dbReference>
<dbReference type="SUPFAM" id="SSF51197">
    <property type="entry name" value="Clavaminate synthase-like"/>
    <property type="match status" value="1"/>
</dbReference>
<evidence type="ECO:0000313" key="12">
    <source>
        <dbReference type="Proteomes" id="UP000275408"/>
    </source>
</evidence>
<sequence length="192" mass="22790">MDAKTQKRVDVAKRKARTELKGENGWTKLNYVETFDTSLASVRDNVPRLDCNKISKSEFVERYEKPRIPVVLTHAMDHWKSMRKWTTERLVKKYRHQKFKVGEDDEGYAVKMKMKYYSEYMAHQTDDSPLYIFDSSFGEHAEKKRLLIDYEVPRFFADDLFRFAGEKRRPPYSLRSFTAQEKLCSFQVDGGM</sequence>
<evidence type="ECO:0000256" key="2">
    <source>
        <dbReference type="ARBA" id="ARBA00004123"/>
    </source>
</evidence>
<gene>
    <name evidence="11" type="ORF">pdam_00003196</name>
</gene>
<keyword evidence="5" id="KW-0223">Dioxygenase</keyword>
<dbReference type="OrthoDB" id="424465at2759"/>
<evidence type="ECO:0000256" key="4">
    <source>
        <dbReference type="ARBA" id="ARBA00022853"/>
    </source>
</evidence>
<evidence type="ECO:0000256" key="3">
    <source>
        <dbReference type="ARBA" id="ARBA00022723"/>
    </source>
</evidence>
<comment type="subcellular location">
    <subcellularLocation>
        <location evidence="2">Nucleus</location>
    </subcellularLocation>
</comment>
<evidence type="ECO:0000256" key="9">
    <source>
        <dbReference type="ARBA" id="ARBA00023163"/>
    </source>
</evidence>
<dbReference type="Proteomes" id="UP000275408">
    <property type="component" value="Unassembled WGS sequence"/>
</dbReference>
<keyword evidence="6" id="KW-0560">Oxidoreductase</keyword>
<dbReference type="PANTHER" id="PTHR12480:SF32">
    <property type="entry name" value="BIFUNCTIONAL ARGININE DEMETHYLASE AND LYSYL-HYDROXYLASE JMJD6"/>
    <property type="match status" value="1"/>
</dbReference>
<dbReference type="PANTHER" id="PTHR12480">
    <property type="entry name" value="ARGININE DEMETHYLASE AND LYSYL-HYDROXYLASE JMJD"/>
    <property type="match status" value="1"/>
</dbReference>
<keyword evidence="3" id="KW-0479">Metal-binding</keyword>
<evidence type="ECO:0000256" key="7">
    <source>
        <dbReference type="ARBA" id="ARBA00023004"/>
    </source>
</evidence>
<dbReference type="GO" id="GO:0005737">
    <property type="term" value="C:cytoplasm"/>
    <property type="evidence" value="ECO:0007669"/>
    <property type="project" value="TreeGrafter"/>
</dbReference>
<evidence type="ECO:0000313" key="11">
    <source>
        <dbReference type="EMBL" id="RMX50787.1"/>
    </source>
</evidence>
<dbReference type="EMBL" id="RCHS01001895">
    <property type="protein sequence ID" value="RMX50787.1"/>
    <property type="molecule type" value="Genomic_DNA"/>
</dbReference>
<comment type="cofactor">
    <cofactor evidence="1">
        <name>Fe(2+)</name>
        <dbReference type="ChEBI" id="CHEBI:29033"/>
    </cofactor>
</comment>
<dbReference type="InterPro" id="IPR050910">
    <property type="entry name" value="JMJD6_ArgDemeth/LysHydrox"/>
</dbReference>
<dbReference type="GO" id="GO:0005634">
    <property type="term" value="C:nucleus"/>
    <property type="evidence" value="ECO:0007669"/>
    <property type="project" value="UniProtKB-SubCell"/>
</dbReference>
<dbReference type="GO" id="GO:0106140">
    <property type="term" value="F:P-TEFb complex binding"/>
    <property type="evidence" value="ECO:0007669"/>
    <property type="project" value="TreeGrafter"/>
</dbReference>
<accession>A0A3M6UAU6</accession>
<evidence type="ECO:0000256" key="10">
    <source>
        <dbReference type="ARBA" id="ARBA00023242"/>
    </source>
</evidence>
<keyword evidence="12" id="KW-1185">Reference proteome</keyword>
<name>A0A3M6UAU6_POCDA</name>
<reference evidence="11 12" key="1">
    <citation type="journal article" date="2018" name="Sci. Rep.">
        <title>Comparative analysis of the Pocillopora damicornis genome highlights role of immune system in coral evolution.</title>
        <authorList>
            <person name="Cunning R."/>
            <person name="Bay R.A."/>
            <person name="Gillette P."/>
            <person name="Baker A.C."/>
            <person name="Traylor-Knowles N."/>
        </authorList>
    </citation>
    <scope>NUCLEOTIDE SEQUENCE [LARGE SCALE GENOMIC DNA]</scope>
    <source>
        <strain evidence="11">RSMAS</strain>
        <tissue evidence="11">Whole animal</tissue>
    </source>
</reference>
<evidence type="ECO:0000256" key="8">
    <source>
        <dbReference type="ARBA" id="ARBA00023015"/>
    </source>
</evidence>
<dbReference type="AlphaFoldDB" id="A0A3M6UAU6"/>
<dbReference type="Gene3D" id="2.60.120.650">
    <property type="entry name" value="Cupin"/>
    <property type="match status" value="1"/>
</dbReference>
<keyword evidence="4" id="KW-0156">Chromatin regulator</keyword>
<proteinExistence type="predicted"/>
<evidence type="ECO:0000256" key="6">
    <source>
        <dbReference type="ARBA" id="ARBA00023002"/>
    </source>
</evidence>
<evidence type="ECO:0000256" key="5">
    <source>
        <dbReference type="ARBA" id="ARBA00022964"/>
    </source>
</evidence>
<dbReference type="GO" id="GO:0006909">
    <property type="term" value="P:phagocytosis"/>
    <property type="evidence" value="ECO:0007669"/>
    <property type="project" value="TreeGrafter"/>
</dbReference>
<dbReference type="GO" id="GO:0046872">
    <property type="term" value="F:metal ion binding"/>
    <property type="evidence" value="ECO:0007669"/>
    <property type="project" value="UniProtKB-KW"/>
</dbReference>
<keyword evidence="10" id="KW-0539">Nucleus</keyword>
<evidence type="ECO:0000256" key="1">
    <source>
        <dbReference type="ARBA" id="ARBA00001954"/>
    </source>
</evidence>
<keyword evidence="9" id="KW-0804">Transcription</keyword>
<organism evidence="11 12">
    <name type="scientific">Pocillopora damicornis</name>
    <name type="common">Cauliflower coral</name>
    <name type="synonym">Millepora damicornis</name>
    <dbReference type="NCBI Taxonomy" id="46731"/>
    <lineage>
        <taxon>Eukaryota</taxon>
        <taxon>Metazoa</taxon>
        <taxon>Cnidaria</taxon>
        <taxon>Anthozoa</taxon>
        <taxon>Hexacorallia</taxon>
        <taxon>Scleractinia</taxon>
        <taxon>Astrocoeniina</taxon>
        <taxon>Pocilloporidae</taxon>
        <taxon>Pocillopora</taxon>
    </lineage>
</organism>
<dbReference type="STRING" id="46731.A0A3M6UAU6"/>
<keyword evidence="8" id="KW-0805">Transcription regulation</keyword>
<comment type="caution">
    <text evidence="11">The sequence shown here is derived from an EMBL/GenBank/DDBJ whole genome shotgun (WGS) entry which is preliminary data.</text>
</comment>